<sequence length="786" mass="89408">MDISELLKELEEEENKKSAKGPVNFKYILKKYTKHWHWFLISVLVCGISAYAIAYFSTPQYLISSSLVIKDQKKGSDFTSNMLLDGSAASRNMYVVENEAEVFKSESLMIKACQELNFNHAFWKPNGPFRWKEIYDWEVPVVLTVHERRTDFFEEIDDNTVKIKILNDSSFELETPEGEKKIAKFGEKLQNFYGTFSIEKNETYATFLDNHLNPIKIAFYDPIAVGKYFAYNLSADVVNKQASVIELFLHAEHPERGVKVLNKLIELYNRETEDEKNQIARNTIAFIDEQLQELGSELKAIEKEAEQYKLNYSITDVGAESELYLESTTANRQQISALSVQIDVLESIEDYITRDENNFQMVPSTLNIDDQTLSELIANFNTLQRQREGMLRTTQPNNPIVQNLNQQLTSLKISILENIKNIKNGLMISRNSLMATASQFQSRASKVPTIERELLDINRNQSIKQDHYLLLTQKREEAMLTLAATSSNSKVIDPPSAYDKPVKPKKTLIYIFGIFLGLGIPFGFIYVKDLMDDTIRLKSDVQHLTSTQILGEISNNKENLGILALRPGKKTLIAEQFRFIRSNLAPIIFKTKGKVIMVSSGMSGEGKTFFSLNLAVSFALTGKKVALLEMDLRKPALLSALKIKAKRGISDLLRENKSDVHSIIHKLHNNENVDLIGCGSIPENPSELLANPTLFEIIEKLKESHDYLIIDTAPVGLVSDSFMLSEISDLTIFMVRCNYTTKAQIHTIEDIRKNKRFKNPMIVLNDAEMEITYGYGPKYAAGYYKA</sequence>
<feature type="coiled-coil region" evidence="16">
    <location>
        <begin position="258"/>
        <end position="311"/>
    </location>
</feature>
<dbReference type="Proteomes" id="UP001597414">
    <property type="component" value="Unassembled WGS sequence"/>
</dbReference>
<keyword evidence="14" id="KW-0829">Tyrosine-protein kinase</keyword>
<proteinExistence type="inferred from homology"/>
<keyword evidence="9" id="KW-0547">Nucleotide-binding</keyword>
<dbReference type="RefSeq" id="WP_380805485.1">
    <property type="nucleotide sequence ID" value="NZ_JBHUIV010000025.1"/>
</dbReference>
<evidence type="ECO:0000256" key="5">
    <source>
        <dbReference type="ARBA" id="ARBA00022475"/>
    </source>
</evidence>
<evidence type="ECO:0000256" key="10">
    <source>
        <dbReference type="ARBA" id="ARBA00022777"/>
    </source>
</evidence>
<organism evidence="21 22">
    <name type="scientific">Shivajiella indica</name>
    <dbReference type="NCBI Taxonomy" id="872115"/>
    <lineage>
        <taxon>Bacteria</taxon>
        <taxon>Pseudomonadati</taxon>
        <taxon>Bacteroidota</taxon>
        <taxon>Cytophagia</taxon>
        <taxon>Cytophagales</taxon>
        <taxon>Cyclobacteriaceae</taxon>
        <taxon>Shivajiella</taxon>
    </lineage>
</organism>
<reference evidence="22" key="1">
    <citation type="journal article" date="2019" name="Int. J. Syst. Evol. Microbiol.">
        <title>The Global Catalogue of Microorganisms (GCM) 10K type strain sequencing project: providing services to taxonomists for standard genome sequencing and annotation.</title>
        <authorList>
            <consortium name="The Broad Institute Genomics Platform"/>
            <consortium name="The Broad Institute Genome Sequencing Center for Infectious Disease"/>
            <person name="Wu L."/>
            <person name="Ma J."/>
        </authorList>
    </citation>
    <scope>NUCLEOTIDE SEQUENCE [LARGE SCALE GENOMIC DNA]</scope>
    <source>
        <strain evidence="22">KCTC 19812</strain>
    </source>
</reference>
<dbReference type="EC" id="2.7.10.2" evidence="4"/>
<dbReference type="NCBIfam" id="TIGR01007">
    <property type="entry name" value="eps_fam"/>
    <property type="match status" value="1"/>
</dbReference>
<dbReference type="InterPro" id="IPR005702">
    <property type="entry name" value="Wzc-like_C"/>
</dbReference>
<keyword evidence="10" id="KW-0418">Kinase</keyword>
<keyword evidence="5" id="KW-1003">Cell membrane</keyword>
<evidence type="ECO:0000256" key="9">
    <source>
        <dbReference type="ARBA" id="ARBA00022741"/>
    </source>
</evidence>
<evidence type="ECO:0000256" key="11">
    <source>
        <dbReference type="ARBA" id="ARBA00022840"/>
    </source>
</evidence>
<dbReference type="EMBL" id="JBHUIV010000025">
    <property type="protein sequence ID" value="MFD2203291.1"/>
    <property type="molecule type" value="Genomic_DNA"/>
</dbReference>
<evidence type="ECO:0000256" key="16">
    <source>
        <dbReference type="SAM" id="Coils"/>
    </source>
</evidence>
<keyword evidence="12 17" id="KW-1133">Transmembrane helix</keyword>
<dbReference type="Gene3D" id="3.40.50.300">
    <property type="entry name" value="P-loop containing nucleotide triphosphate hydrolases"/>
    <property type="match status" value="1"/>
</dbReference>
<keyword evidence="6" id="KW-0997">Cell inner membrane</keyword>
<feature type="transmembrane region" description="Helical" evidence="17">
    <location>
        <begin position="36"/>
        <end position="56"/>
    </location>
</feature>
<comment type="similarity">
    <text evidence="2">Belongs to the CpsD/CapB family.</text>
</comment>
<dbReference type="InterPro" id="IPR003856">
    <property type="entry name" value="LPS_length_determ_N"/>
</dbReference>
<evidence type="ECO:0000256" key="3">
    <source>
        <dbReference type="ARBA" id="ARBA00008883"/>
    </source>
</evidence>
<dbReference type="PANTHER" id="PTHR32309:SF13">
    <property type="entry name" value="FERRIC ENTEROBACTIN TRANSPORT PROTEIN FEPE"/>
    <property type="match status" value="1"/>
</dbReference>
<dbReference type="Pfam" id="PF13614">
    <property type="entry name" value="AAA_31"/>
    <property type="match status" value="1"/>
</dbReference>
<evidence type="ECO:0000256" key="7">
    <source>
        <dbReference type="ARBA" id="ARBA00022679"/>
    </source>
</evidence>
<accession>A0ABW5BCY4</accession>
<evidence type="ECO:0000256" key="12">
    <source>
        <dbReference type="ARBA" id="ARBA00022989"/>
    </source>
</evidence>
<evidence type="ECO:0000256" key="15">
    <source>
        <dbReference type="ARBA" id="ARBA00051245"/>
    </source>
</evidence>
<feature type="transmembrane region" description="Helical" evidence="17">
    <location>
        <begin position="508"/>
        <end position="527"/>
    </location>
</feature>
<protein>
    <recommendedName>
        <fullName evidence="4">non-specific protein-tyrosine kinase</fullName>
        <ecNumber evidence="4">2.7.10.2</ecNumber>
    </recommendedName>
</protein>
<feature type="domain" description="Tyrosine-protein kinase G-rich" evidence="20">
    <location>
        <begin position="450"/>
        <end position="529"/>
    </location>
</feature>
<keyword evidence="13 17" id="KW-0472">Membrane</keyword>
<dbReference type="Pfam" id="PF02706">
    <property type="entry name" value="Wzz"/>
    <property type="match status" value="1"/>
</dbReference>
<evidence type="ECO:0000256" key="2">
    <source>
        <dbReference type="ARBA" id="ARBA00007316"/>
    </source>
</evidence>
<dbReference type="PANTHER" id="PTHR32309">
    <property type="entry name" value="TYROSINE-PROTEIN KINASE"/>
    <property type="match status" value="1"/>
</dbReference>
<evidence type="ECO:0000256" key="6">
    <source>
        <dbReference type="ARBA" id="ARBA00022519"/>
    </source>
</evidence>
<keyword evidence="8 17" id="KW-0812">Transmembrane</keyword>
<name>A0ABW5BCY4_9BACT</name>
<evidence type="ECO:0000259" key="20">
    <source>
        <dbReference type="Pfam" id="PF13807"/>
    </source>
</evidence>
<evidence type="ECO:0000256" key="1">
    <source>
        <dbReference type="ARBA" id="ARBA00004429"/>
    </source>
</evidence>
<dbReference type="InterPro" id="IPR050445">
    <property type="entry name" value="Bact_polysacc_biosynth/exp"/>
</dbReference>
<evidence type="ECO:0000256" key="8">
    <source>
        <dbReference type="ARBA" id="ARBA00022692"/>
    </source>
</evidence>
<evidence type="ECO:0000313" key="22">
    <source>
        <dbReference type="Proteomes" id="UP001597414"/>
    </source>
</evidence>
<feature type="domain" description="AAA" evidence="19">
    <location>
        <begin position="594"/>
        <end position="754"/>
    </location>
</feature>
<comment type="subcellular location">
    <subcellularLocation>
        <location evidence="1">Cell inner membrane</location>
        <topology evidence="1">Multi-pass membrane protein</topology>
    </subcellularLocation>
</comment>
<evidence type="ECO:0000259" key="18">
    <source>
        <dbReference type="Pfam" id="PF02706"/>
    </source>
</evidence>
<dbReference type="InterPro" id="IPR025669">
    <property type="entry name" value="AAA_dom"/>
</dbReference>
<keyword evidence="7" id="KW-0808">Transferase</keyword>
<evidence type="ECO:0000259" key="19">
    <source>
        <dbReference type="Pfam" id="PF13614"/>
    </source>
</evidence>
<dbReference type="SUPFAM" id="SSF52540">
    <property type="entry name" value="P-loop containing nucleoside triphosphate hydrolases"/>
    <property type="match status" value="1"/>
</dbReference>
<keyword evidence="11" id="KW-0067">ATP-binding</keyword>
<comment type="catalytic activity">
    <reaction evidence="15">
        <text>L-tyrosyl-[protein] + ATP = O-phospho-L-tyrosyl-[protein] + ADP + H(+)</text>
        <dbReference type="Rhea" id="RHEA:10596"/>
        <dbReference type="Rhea" id="RHEA-COMP:10136"/>
        <dbReference type="Rhea" id="RHEA-COMP:20101"/>
        <dbReference type="ChEBI" id="CHEBI:15378"/>
        <dbReference type="ChEBI" id="CHEBI:30616"/>
        <dbReference type="ChEBI" id="CHEBI:46858"/>
        <dbReference type="ChEBI" id="CHEBI:61978"/>
        <dbReference type="ChEBI" id="CHEBI:456216"/>
        <dbReference type="EC" id="2.7.10.2"/>
    </reaction>
</comment>
<keyword evidence="22" id="KW-1185">Reference proteome</keyword>
<evidence type="ECO:0000256" key="13">
    <source>
        <dbReference type="ARBA" id="ARBA00023136"/>
    </source>
</evidence>
<dbReference type="Pfam" id="PF13807">
    <property type="entry name" value="GNVR"/>
    <property type="match status" value="1"/>
</dbReference>
<evidence type="ECO:0000256" key="17">
    <source>
        <dbReference type="SAM" id="Phobius"/>
    </source>
</evidence>
<dbReference type="InterPro" id="IPR027417">
    <property type="entry name" value="P-loop_NTPase"/>
</dbReference>
<keyword evidence="16" id="KW-0175">Coiled coil</keyword>
<dbReference type="CDD" id="cd05387">
    <property type="entry name" value="BY-kinase"/>
    <property type="match status" value="1"/>
</dbReference>
<dbReference type="InterPro" id="IPR032807">
    <property type="entry name" value="GNVR"/>
</dbReference>
<evidence type="ECO:0000313" key="21">
    <source>
        <dbReference type="EMBL" id="MFD2203291.1"/>
    </source>
</evidence>
<gene>
    <name evidence="21" type="ORF">ACFSKV_17060</name>
</gene>
<evidence type="ECO:0000256" key="14">
    <source>
        <dbReference type="ARBA" id="ARBA00023137"/>
    </source>
</evidence>
<comment type="caution">
    <text evidence="21">The sequence shown here is derived from an EMBL/GenBank/DDBJ whole genome shotgun (WGS) entry which is preliminary data.</text>
</comment>
<feature type="domain" description="Polysaccharide chain length determinant N-terminal" evidence="18">
    <location>
        <begin position="25"/>
        <end position="116"/>
    </location>
</feature>
<comment type="similarity">
    <text evidence="3">Belongs to the etk/wzc family.</text>
</comment>
<evidence type="ECO:0000256" key="4">
    <source>
        <dbReference type="ARBA" id="ARBA00011903"/>
    </source>
</evidence>